<reference evidence="10" key="1">
    <citation type="submission" date="2023-07" db="EMBL/GenBank/DDBJ databases">
        <title>Chromosome-level genome assembly of Artemia franciscana.</title>
        <authorList>
            <person name="Jo E."/>
        </authorList>
    </citation>
    <scope>NUCLEOTIDE SEQUENCE</scope>
    <source>
        <tissue evidence="10">Whole body</tissue>
    </source>
</reference>
<accession>A0AA88IPS2</accession>
<comment type="subcellular location">
    <subcellularLocation>
        <location evidence="2">Cytoplasm</location>
    </subcellularLocation>
</comment>
<evidence type="ECO:0000256" key="7">
    <source>
        <dbReference type="ARBA" id="ARBA00022917"/>
    </source>
</evidence>
<dbReference type="Proteomes" id="UP001187531">
    <property type="component" value="Unassembled WGS sequence"/>
</dbReference>
<name>A0AA88IPS2_ARTSF</name>
<evidence type="ECO:0000256" key="1">
    <source>
        <dbReference type="ARBA" id="ARBA00001947"/>
    </source>
</evidence>
<dbReference type="GO" id="GO:0002196">
    <property type="term" value="F:Ser-tRNA(Ala) deacylase activity"/>
    <property type="evidence" value="ECO:0007669"/>
    <property type="project" value="TreeGrafter"/>
</dbReference>
<feature type="compositionally biased region" description="Basic and acidic residues" evidence="8">
    <location>
        <begin position="340"/>
        <end position="354"/>
    </location>
</feature>
<comment type="caution">
    <text evidence="10">The sequence shown here is derived from an EMBL/GenBank/DDBJ whole genome shotgun (WGS) entry which is preliminary data.</text>
</comment>
<comment type="similarity">
    <text evidence="3">Belongs to the class-II aminoacyl-tRNA synthetase family. Alax-L subfamily.</text>
</comment>
<organism evidence="10 11">
    <name type="scientific">Artemia franciscana</name>
    <name type="common">Brine shrimp</name>
    <name type="synonym">Artemia sanfranciscana</name>
    <dbReference type="NCBI Taxonomy" id="6661"/>
    <lineage>
        <taxon>Eukaryota</taxon>
        <taxon>Metazoa</taxon>
        <taxon>Ecdysozoa</taxon>
        <taxon>Arthropoda</taxon>
        <taxon>Crustacea</taxon>
        <taxon>Branchiopoda</taxon>
        <taxon>Anostraca</taxon>
        <taxon>Artemiidae</taxon>
        <taxon>Artemia</taxon>
    </lineage>
</organism>
<dbReference type="SMART" id="SM00863">
    <property type="entry name" value="tRNA_SAD"/>
    <property type="match status" value="1"/>
</dbReference>
<evidence type="ECO:0000259" key="9">
    <source>
        <dbReference type="SMART" id="SM00863"/>
    </source>
</evidence>
<keyword evidence="11" id="KW-1185">Reference proteome</keyword>
<feature type="non-terminal residue" evidence="10">
    <location>
        <position position="1"/>
    </location>
</feature>
<evidence type="ECO:0000256" key="4">
    <source>
        <dbReference type="ARBA" id="ARBA00022490"/>
    </source>
</evidence>
<feature type="compositionally biased region" description="Basic and acidic residues" evidence="8">
    <location>
        <begin position="440"/>
        <end position="460"/>
    </location>
</feature>
<dbReference type="FunFam" id="3.30.980.10:FF:000007">
    <property type="entry name" value="alanyl-tRNA editing protein Aarsd1"/>
    <property type="match status" value="1"/>
</dbReference>
<dbReference type="GO" id="GO:0043039">
    <property type="term" value="P:tRNA aminoacylation"/>
    <property type="evidence" value="ECO:0007669"/>
    <property type="project" value="InterPro"/>
</dbReference>
<keyword evidence="7" id="KW-0648">Protein biosynthesis</keyword>
<feature type="domain" description="Threonyl/alanyl tRNA synthetase SAD" evidence="9">
    <location>
        <begin position="141"/>
        <end position="184"/>
    </location>
</feature>
<dbReference type="SUPFAM" id="SSF55186">
    <property type="entry name" value="ThrRS/AlaRS common domain"/>
    <property type="match status" value="1"/>
</dbReference>
<gene>
    <name evidence="10" type="ORF">QYM36_008340</name>
</gene>
<proteinExistence type="inferred from homology"/>
<dbReference type="PANTHER" id="PTHR43462:SF1">
    <property type="entry name" value="ALANYL-TRNA EDITING PROTEIN AARSD1"/>
    <property type="match status" value="1"/>
</dbReference>
<comment type="cofactor">
    <cofactor evidence="1">
        <name>Zn(2+)</name>
        <dbReference type="ChEBI" id="CHEBI:29105"/>
    </cofactor>
</comment>
<protein>
    <recommendedName>
        <fullName evidence="9">Threonyl/alanyl tRNA synthetase SAD domain-containing protein</fullName>
    </recommendedName>
</protein>
<dbReference type="AlphaFoldDB" id="A0AA88IPS2"/>
<dbReference type="PANTHER" id="PTHR43462">
    <property type="entry name" value="ALANYL-TRNA EDITING PROTEIN"/>
    <property type="match status" value="1"/>
</dbReference>
<keyword evidence="4" id="KW-0963">Cytoplasm</keyword>
<dbReference type="Pfam" id="PF07973">
    <property type="entry name" value="tRNA_SAD"/>
    <property type="match status" value="1"/>
</dbReference>
<dbReference type="GO" id="GO:0005524">
    <property type="term" value="F:ATP binding"/>
    <property type="evidence" value="ECO:0007669"/>
    <property type="project" value="InterPro"/>
</dbReference>
<keyword evidence="6" id="KW-0862">Zinc</keyword>
<feature type="region of interest" description="Disordered" evidence="8">
    <location>
        <begin position="340"/>
        <end position="362"/>
    </location>
</feature>
<evidence type="ECO:0000256" key="5">
    <source>
        <dbReference type="ARBA" id="ARBA00022723"/>
    </source>
</evidence>
<evidence type="ECO:0000256" key="8">
    <source>
        <dbReference type="SAM" id="MobiDB-lite"/>
    </source>
</evidence>
<dbReference type="InterPro" id="IPR018163">
    <property type="entry name" value="Thr/Ala-tRNA-synth_IIc_edit"/>
</dbReference>
<dbReference type="EMBL" id="JAVRJZ010000001">
    <property type="protein sequence ID" value="KAK2727816.1"/>
    <property type="molecule type" value="Genomic_DNA"/>
</dbReference>
<dbReference type="InterPro" id="IPR051335">
    <property type="entry name" value="Alanyl-tRNA_Editing_Enzymes"/>
</dbReference>
<dbReference type="GO" id="GO:0004812">
    <property type="term" value="F:aminoacyl-tRNA ligase activity"/>
    <property type="evidence" value="ECO:0007669"/>
    <property type="project" value="InterPro"/>
</dbReference>
<keyword evidence="5" id="KW-0479">Metal-binding</keyword>
<evidence type="ECO:0000313" key="11">
    <source>
        <dbReference type="Proteomes" id="UP001187531"/>
    </source>
</evidence>
<sequence>PEDHGFLDDISVVHVRRENGIVAHYTLSPLAVGKEVTIKLDWERRFDHMQQHSAQHLITAIAEQDFNMATTSWWLGETYSFIELDIDFNRFDEKFLKLLEERANELILQGAKVEVTVYEEGDEKPEEARTRGLPDNHSGPIRVITIDGVDTNMCCGTHVNNLLHLQMIKILEVEKGKKGKTNLYFIAGRRVSQSLSRCLGREKQLSSLLKNGPEEHVMLVDKLIKSTKQSEKVCSSLWKEVAKNEAKLFKELPLKPKLYELHRKDGTTDFVNTFSNEVKEFAEGTVFFITYAETQSEAHVMLIGPEETLKSASPMILKMFDGKGAARGGRFQAKVRSLAKRKEKELSNQSKNREPSNNSTKEYSQNMFISLIKGLFGLDIEEGQTDIRKDTVGNNIHIAHTEHSENTTQNSFRNIYTSLLTGLFSLDIRKGDPVALTDPNETHSDPLTHSDQSENMKKER</sequence>
<dbReference type="InterPro" id="IPR012947">
    <property type="entry name" value="tRNA_SAD"/>
</dbReference>
<dbReference type="GO" id="GO:0046872">
    <property type="term" value="F:metal ion binding"/>
    <property type="evidence" value="ECO:0007669"/>
    <property type="project" value="UniProtKB-KW"/>
</dbReference>
<dbReference type="Gene3D" id="3.30.980.10">
    <property type="entry name" value="Threonyl-trna Synthetase, Chain A, domain 2"/>
    <property type="match status" value="1"/>
</dbReference>
<evidence type="ECO:0000256" key="6">
    <source>
        <dbReference type="ARBA" id="ARBA00022833"/>
    </source>
</evidence>
<evidence type="ECO:0000313" key="10">
    <source>
        <dbReference type="EMBL" id="KAK2727816.1"/>
    </source>
</evidence>
<dbReference type="GO" id="GO:0006412">
    <property type="term" value="P:translation"/>
    <property type="evidence" value="ECO:0007669"/>
    <property type="project" value="UniProtKB-KW"/>
</dbReference>
<evidence type="ECO:0000256" key="3">
    <source>
        <dbReference type="ARBA" id="ARBA00008429"/>
    </source>
</evidence>
<dbReference type="GO" id="GO:0005737">
    <property type="term" value="C:cytoplasm"/>
    <property type="evidence" value="ECO:0007669"/>
    <property type="project" value="UniProtKB-SubCell"/>
</dbReference>
<feature type="region of interest" description="Disordered" evidence="8">
    <location>
        <begin position="435"/>
        <end position="460"/>
    </location>
</feature>
<evidence type="ECO:0000256" key="2">
    <source>
        <dbReference type="ARBA" id="ARBA00004496"/>
    </source>
</evidence>